<protein>
    <recommendedName>
        <fullName evidence="4">Secreted protein</fullName>
    </recommendedName>
</protein>
<keyword evidence="1" id="KW-0732">Signal</keyword>
<reference evidence="2 3" key="1">
    <citation type="submission" date="2018-12" db="EMBL/GenBank/DDBJ databases">
        <title>Draft genome sequence of Embleya hyalina NBRC 13850T.</title>
        <authorList>
            <person name="Komaki H."/>
            <person name="Hosoyama A."/>
            <person name="Kimura A."/>
            <person name="Ichikawa N."/>
            <person name="Tamura T."/>
        </authorList>
    </citation>
    <scope>NUCLEOTIDE SEQUENCE [LARGE SCALE GENOMIC DNA]</scope>
    <source>
        <strain evidence="2 3">NBRC 13850</strain>
    </source>
</reference>
<feature type="signal peptide" evidence="1">
    <location>
        <begin position="1"/>
        <end position="38"/>
    </location>
</feature>
<keyword evidence="3" id="KW-1185">Reference proteome</keyword>
<sequence length="110" mass="11181">MATFGSAGRSPRRIGARTFATLVALLATGAATLGTAGAAPARTTRAGEVFQCEQVRLLPPNAVSAQACDTDYVGAVSDFVVDGLVGGAWHCASGQVDASHRIRGFGCSRV</sequence>
<name>A0A401YZR9_9ACTN</name>
<dbReference type="Proteomes" id="UP000286931">
    <property type="component" value="Unassembled WGS sequence"/>
</dbReference>
<dbReference type="RefSeq" id="WP_126641853.1">
    <property type="nucleotide sequence ID" value="NZ_BIFH01000037.1"/>
</dbReference>
<dbReference type="EMBL" id="BIFH01000037">
    <property type="protein sequence ID" value="GCE00107.1"/>
    <property type="molecule type" value="Genomic_DNA"/>
</dbReference>
<organism evidence="2 3">
    <name type="scientific">Embleya hyalina</name>
    <dbReference type="NCBI Taxonomy" id="516124"/>
    <lineage>
        <taxon>Bacteria</taxon>
        <taxon>Bacillati</taxon>
        <taxon>Actinomycetota</taxon>
        <taxon>Actinomycetes</taxon>
        <taxon>Kitasatosporales</taxon>
        <taxon>Streptomycetaceae</taxon>
        <taxon>Embleya</taxon>
    </lineage>
</organism>
<accession>A0A401YZR9</accession>
<feature type="chain" id="PRO_5019276372" description="Secreted protein" evidence="1">
    <location>
        <begin position="39"/>
        <end position="110"/>
    </location>
</feature>
<evidence type="ECO:0000313" key="2">
    <source>
        <dbReference type="EMBL" id="GCE00107.1"/>
    </source>
</evidence>
<evidence type="ECO:0000313" key="3">
    <source>
        <dbReference type="Proteomes" id="UP000286931"/>
    </source>
</evidence>
<comment type="caution">
    <text evidence="2">The sequence shown here is derived from an EMBL/GenBank/DDBJ whole genome shotgun (WGS) entry which is preliminary data.</text>
</comment>
<proteinExistence type="predicted"/>
<dbReference type="AlphaFoldDB" id="A0A401YZR9"/>
<evidence type="ECO:0000256" key="1">
    <source>
        <dbReference type="SAM" id="SignalP"/>
    </source>
</evidence>
<evidence type="ECO:0008006" key="4">
    <source>
        <dbReference type="Google" id="ProtNLM"/>
    </source>
</evidence>
<gene>
    <name evidence="2" type="ORF">EHYA_07832</name>
</gene>